<protein>
    <submittedName>
        <fullName evidence="2">Uncharacterized protein</fullName>
    </submittedName>
</protein>
<proteinExistence type="predicted"/>
<dbReference type="Proteomes" id="UP001208570">
    <property type="component" value="Unassembled WGS sequence"/>
</dbReference>
<dbReference type="EMBL" id="JAODUP010000003">
    <property type="protein sequence ID" value="KAK2170285.1"/>
    <property type="molecule type" value="Genomic_DNA"/>
</dbReference>
<comment type="caution">
    <text evidence="2">The sequence shown here is derived from an EMBL/GenBank/DDBJ whole genome shotgun (WGS) entry which is preliminary data.</text>
</comment>
<evidence type="ECO:0000313" key="3">
    <source>
        <dbReference type="Proteomes" id="UP001208570"/>
    </source>
</evidence>
<feature type="non-terminal residue" evidence="2">
    <location>
        <position position="90"/>
    </location>
</feature>
<feature type="compositionally biased region" description="Low complexity" evidence="1">
    <location>
        <begin position="58"/>
        <end position="74"/>
    </location>
</feature>
<gene>
    <name evidence="2" type="ORF">LSH36_3g03030</name>
</gene>
<dbReference type="AlphaFoldDB" id="A0AAD9KFR7"/>
<sequence>MSDLRYQDANTQETELDISTDQVVVPLDHGNRKFYDIDHAKPESEPAVEELKVDFPLSSQQASSSSSSSRLQSTDSDKQDLLKYIRDNIM</sequence>
<evidence type="ECO:0000313" key="2">
    <source>
        <dbReference type="EMBL" id="KAK2170285.1"/>
    </source>
</evidence>
<feature type="region of interest" description="Disordered" evidence="1">
    <location>
        <begin position="55"/>
        <end position="79"/>
    </location>
</feature>
<accession>A0AAD9KFR7</accession>
<reference evidence="2" key="1">
    <citation type="journal article" date="2023" name="Mol. Biol. Evol.">
        <title>Third-Generation Sequencing Reveals the Adaptive Role of the Epigenome in Three Deep-Sea Polychaetes.</title>
        <authorList>
            <person name="Perez M."/>
            <person name="Aroh O."/>
            <person name="Sun Y."/>
            <person name="Lan Y."/>
            <person name="Juniper S.K."/>
            <person name="Young C.R."/>
            <person name="Angers B."/>
            <person name="Qian P.Y."/>
        </authorList>
    </citation>
    <scope>NUCLEOTIDE SEQUENCE</scope>
    <source>
        <strain evidence="2">P08H-3</strain>
    </source>
</reference>
<evidence type="ECO:0000256" key="1">
    <source>
        <dbReference type="SAM" id="MobiDB-lite"/>
    </source>
</evidence>
<organism evidence="2 3">
    <name type="scientific">Paralvinella palmiformis</name>
    <dbReference type="NCBI Taxonomy" id="53620"/>
    <lineage>
        <taxon>Eukaryota</taxon>
        <taxon>Metazoa</taxon>
        <taxon>Spiralia</taxon>
        <taxon>Lophotrochozoa</taxon>
        <taxon>Annelida</taxon>
        <taxon>Polychaeta</taxon>
        <taxon>Sedentaria</taxon>
        <taxon>Canalipalpata</taxon>
        <taxon>Terebellida</taxon>
        <taxon>Terebelliformia</taxon>
        <taxon>Alvinellidae</taxon>
        <taxon>Paralvinella</taxon>
    </lineage>
</organism>
<name>A0AAD9KFR7_9ANNE</name>
<keyword evidence="3" id="KW-1185">Reference proteome</keyword>